<sequence>MTFDIFFDFFNLVGRLFRFLKFFGRYFFDKYRKIPNIEKYRKRQNFLGRYFFDNIEKYISKNTEKYRKNIVSVRALVMRKGYKKLKVQREIMGNEENFV</sequence>
<dbReference type="EMBL" id="CAVMJV010000003">
    <property type="protein sequence ID" value="CAK5017754.1"/>
    <property type="molecule type" value="Genomic_DNA"/>
</dbReference>
<keyword evidence="2" id="KW-1185">Reference proteome</keyword>
<comment type="caution">
    <text evidence="1">The sequence shown here is derived from an EMBL/GenBank/DDBJ whole genome shotgun (WGS) entry which is preliminary data.</text>
</comment>
<gene>
    <name evidence="1" type="ORF">MENTE1834_LOCUS3613</name>
</gene>
<dbReference type="Proteomes" id="UP001497535">
    <property type="component" value="Unassembled WGS sequence"/>
</dbReference>
<evidence type="ECO:0000313" key="2">
    <source>
        <dbReference type="Proteomes" id="UP001497535"/>
    </source>
</evidence>
<protein>
    <submittedName>
        <fullName evidence="1">Uncharacterized protein</fullName>
    </submittedName>
</protein>
<evidence type="ECO:0000313" key="1">
    <source>
        <dbReference type="EMBL" id="CAK5017754.1"/>
    </source>
</evidence>
<organism evidence="1 2">
    <name type="scientific">Meloidogyne enterolobii</name>
    <name type="common">Root-knot nematode worm</name>
    <name type="synonym">Meloidogyne mayaguensis</name>
    <dbReference type="NCBI Taxonomy" id="390850"/>
    <lineage>
        <taxon>Eukaryota</taxon>
        <taxon>Metazoa</taxon>
        <taxon>Ecdysozoa</taxon>
        <taxon>Nematoda</taxon>
        <taxon>Chromadorea</taxon>
        <taxon>Rhabditida</taxon>
        <taxon>Tylenchina</taxon>
        <taxon>Tylenchomorpha</taxon>
        <taxon>Tylenchoidea</taxon>
        <taxon>Meloidogynidae</taxon>
        <taxon>Meloidogyninae</taxon>
        <taxon>Meloidogyne</taxon>
    </lineage>
</organism>
<reference evidence="1" key="1">
    <citation type="submission" date="2023-11" db="EMBL/GenBank/DDBJ databases">
        <authorList>
            <person name="Poullet M."/>
        </authorList>
    </citation>
    <scope>NUCLEOTIDE SEQUENCE</scope>
    <source>
        <strain evidence="1">E1834</strain>
    </source>
</reference>
<name>A0ACB0XTY2_MELEN</name>
<proteinExistence type="predicted"/>
<accession>A0ACB0XTY2</accession>